<dbReference type="Pfam" id="PF23169">
    <property type="entry name" value="HalD"/>
    <property type="match status" value="1"/>
</dbReference>
<gene>
    <name evidence="3" type="ORF">PPAR1163_LOCUS28318</name>
</gene>
<dbReference type="PROSITE" id="PS51471">
    <property type="entry name" value="FE2OG_OXY"/>
    <property type="match status" value="1"/>
</dbReference>
<dbReference type="GO" id="GO:0016491">
    <property type="term" value="F:oxidoreductase activity"/>
    <property type="evidence" value="ECO:0007669"/>
    <property type="project" value="UniProtKB-KW"/>
</dbReference>
<dbReference type="Gene3D" id="2.60.120.620">
    <property type="entry name" value="q2cbj1_9rhob like domain"/>
    <property type="match status" value="1"/>
</dbReference>
<name>A0A7S1Y0W8_9STRA</name>
<dbReference type="InterPro" id="IPR005123">
    <property type="entry name" value="Oxoglu/Fe-dep_dioxygenase_dom"/>
</dbReference>
<keyword evidence="1" id="KW-0408">Iron</keyword>
<evidence type="ECO:0000259" key="2">
    <source>
        <dbReference type="PROSITE" id="PS51471"/>
    </source>
</evidence>
<comment type="similarity">
    <text evidence="1">Belongs to the iron/ascorbate-dependent oxidoreductase family.</text>
</comment>
<feature type="domain" description="Fe2OG dioxygenase" evidence="2">
    <location>
        <begin position="130"/>
        <end position="244"/>
    </location>
</feature>
<evidence type="ECO:0000313" key="3">
    <source>
        <dbReference type="EMBL" id="CAD9269880.1"/>
    </source>
</evidence>
<accession>A0A7S1Y0W8</accession>
<sequence>MNFARYPWLRDLASPAAARAIEGYRAQLFGSGVATLPGFADAAALKGMLAEASAKSAAAYVTDDTHNAYLTAADASKPKGHLVNQFMRTRVASVAFDELSPGGDLVRLYEQQALAEVVRRITEQDRVFHSADPLGRCSINVFRSGWNHAWHFDESEFTTTLMLQTAEQGGAFQFTPWIRRDRESLAEEPLEKILAGAGGAEDLYDDLAFEPGTLSIFAGRYCLHRVTETAGDRERLVAVFTFASEPGFVNTPETQKLFWGRASQEPLGA</sequence>
<proteinExistence type="inferred from homology"/>
<organism evidence="3">
    <name type="scientific">Phaeomonas parva</name>
    <dbReference type="NCBI Taxonomy" id="124430"/>
    <lineage>
        <taxon>Eukaryota</taxon>
        <taxon>Sar</taxon>
        <taxon>Stramenopiles</taxon>
        <taxon>Ochrophyta</taxon>
        <taxon>Pinguiophyceae</taxon>
        <taxon>Pinguiochrysidales</taxon>
        <taxon>Pinguiochrysidaceae</taxon>
        <taxon>Phaeomonas</taxon>
    </lineage>
</organism>
<keyword evidence="1" id="KW-0560">Oxidoreductase</keyword>
<keyword evidence="1" id="KW-0479">Metal-binding</keyword>
<dbReference type="GO" id="GO:0046872">
    <property type="term" value="F:metal ion binding"/>
    <property type="evidence" value="ECO:0007669"/>
    <property type="project" value="UniProtKB-KW"/>
</dbReference>
<dbReference type="AlphaFoldDB" id="A0A7S1Y0W8"/>
<dbReference type="EMBL" id="HBGJ01045085">
    <property type="protein sequence ID" value="CAD9269880.1"/>
    <property type="molecule type" value="Transcribed_RNA"/>
</dbReference>
<evidence type="ECO:0000256" key="1">
    <source>
        <dbReference type="RuleBase" id="RU003682"/>
    </source>
</evidence>
<protein>
    <recommendedName>
        <fullName evidence="2">Fe2OG dioxygenase domain-containing protein</fullName>
    </recommendedName>
</protein>
<dbReference type="InterPro" id="IPR056470">
    <property type="entry name" value="BesD/HalB-like"/>
</dbReference>
<reference evidence="3" key="1">
    <citation type="submission" date="2021-01" db="EMBL/GenBank/DDBJ databases">
        <authorList>
            <person name="Corre E."/>
            <person name="Pelletier E."/>
            <person name="Niang G."/>
            <person name="Scheremetjew M."/>
            <person name="Finn R."/>
            <person name="Kale V."/>
            <person name="Holt S."/>
            <person name="Cochrane G."/>
            <person name="Meng A."/>
            <person name="Brown T."/>
            <person name="Cohen L."/>
        </authorList>
    </citation>
    <scope>NUCLEOTIDE SEQUENCE</scope>
    <source>
        <strain evidence="3">CCMP2877</strain>
    </source>
</reference>